<evidence type="ECO:0000313" key="2">
    <source>
        <dbReference type="WBParaSite" id="PS1159_v2.g16623.t1"/>
    </source>
</evidence>
<reference evidence="2" key="1">
    <citation type="submission" date="2022-11" db="UniProtKB">
        <authorList>
            <consortium name="WormBaseParasite"/>
        </authorList>
    </citation>
    <scope>IDENTIFICATION</scope>
</reference>
<proteinExistence type="predicted"/>
<name>A0AC35FE98_9BILA</name>
<sequence>MLKIWFLVFTLFLFVSTETLDDEDSIRFQESLKASNASILVGPDPCPNGWQYKSLTSSCYIVPNTFLSWFDAETYCENVTGGSLLSILNQPEYDLIQSVAKSYSPLYPIWLGLFRDPSYQFLDVYRWIDNNYRLNLSNWLPNEPSNSKDCFVWKTSEPSGYKSISCKYSQPFMCKQHAANCETTVFEGMSGNLSSPNYPYNYDNNLDCFYHITVPDGYIVKLTVLDFATEGEYNYFDYLQIYDGPDDQSFLLHKLGGTKVPIGFVYESTQRYMTLKFHTDYSNVNTGWLLNFIASTPNATAYFNATMGTISSPNYPNLYPNSFLQFYKIVVPETKIVIVEITDFVTEPTFDYLRIIDGNNATDISQTLGLLSGNLTGNGSMPMTFYSTQSIVSLLFYTDHSFNKSGWTLIFRTAPKLG</sequence>
<organism evidence="1 2">
    <name type="scientific">Panagrolaimus sp. PS1159</name>
    <dbReference type="NCBI Taxonomy" id="55785"/>
    <lineage>
        <taxon>Eukaryota</taxon>
        <taxon>Metazoa</taxon>
        <taxon>Ecdysozoa</taxon>
        <taxon>Nematoda</taxon>
        <taxon>Chromadorea</taxon>
        <taxon>Rhabditida</taxon>
        <taxon>Tylenchina</taxon>
        <taxon>Panagrolaimomorpha</taxon>
        <taxon>Panagrolaimoidea</taxon>
        <taxon>Panagrolaimidae</taxon>
        <taxon>Panagrolaimus</taxon>
    </lineage>
</organism>
<protein>
    <submittedName>
        <fullName evidence="2">Uncharacterized protein</fullName>
    </submittedName>
</protein>
<evidence type="ECO:0000313" key="1">
    <source>
        <dbReference type="Proteomes" id="UP000887580"/>
    </source>
</evidence>
<accession>A0AC35FE98</accession>
<dbReference type="WBParaSite" id="PS1159_v2.g16623.t1">
    <property type="protein sequence ID" value="PS1159_v2.g16623.t1"/>
    <property type="gene ID" value="PS1159_v2.g16623"/>
</dbReference>
<dbReference type="Proteomes" id="UP000887580">
    <property type="component" value="Unplaced"/>
</dbReference>